<feature type="transmembrane region" description="Helical" evidence="1">
    <location>
        <begin position="76"/>
        <end position="95"/>
    </location>
</feature>
<dbReference type="AlphaFoldDB" id="A0A6G7Y4T8"/>
<evidence type="ECO:0000256" key="1">
    <source>
        <dbReference type="SAM" id="Phobius"/>
    </source>
</evidence>
<keyword evidence="1" id="KW-0812">Transmembrane</keyword>
<dbReference type="Proteomes" id="UP000501058">
    <property type="component" value="Chromosome"/>
</dbReference>
<organism evidence="2 3">
    <name type="scientific">Propioniciclava coleopterorum</name>
    <dbReference type="NCBI Taxonomy" id="2714937"/>
    <lineage>
        <taxon>Bacteria</taxon>
        <taxon>Bacillati</taxon>
        <taxon>Actinomycetota</taxon>
        <taxon>Actinomycetes</taxon>
        <taxon>Propionibacteriales</taxon>
        <taxon>Propionibacteriaceae</taxon>
        <taxon>Propioniciclava</taxon>
    </lineage>
</organism>
<reference evidence="2 3" key="1">
    <citation type="submission" date="2020-03" db="EMBL/GenBank/DDBJ databases">
        <title>Propioniciclava sp. nov., isolated from Hydrophilus acuminatus.</title>
        <authorList>
            <person name="Hyun D.-W."/>
            <person name="Bae J.-W."/>
        </authorList>
    </citation>
    <scope>NUCLEOTIDE SEQUENCE [LARGE SCALE GENOMIC DNA]</scope>
    <source>
        <strain evidence="2 3">HDW11</strain>
    </source>
</reference>
<dbReference type="EMBL" id="CP049865">
    <property type="protein sequence ID" value="QIK71641.1"/>
    <property type="molecule type" value="Genomic_DNA"/>
</dbReference>
<keyword evidence="3" id="KW-1185">Reference proteome</keyword>
<gene>
    <name evidence="2" type="ORF">G7070_04355</name>
</gene>
<evidence type="ECO:0000313" key="3">
    <source>
        <dbReference type="Proteomes" id="UP000501058"/>
    </source>
</evidence>
<name>A0A6G7Y4T8_9ACTN</name>
<protein>
    <submittedName>
        <fullName evidence="2">Uncharacterized protein</fullName>
    </submittedName>
</protein>
<proteinExistence type="predicted"/>
<evidence type="ECO:0000313" key="2">
    <source>
        <dbReference type="EMBL" id="QIK71641.1"/>
    </source>
</evidence>
<dbReference type="RefSeq" id="WP_166232243.1">
    <property type="nucleotide sequence ID" value="NZ_CP049865.1"/>
</dbReference>
<dbReference type="KEGG" id="prv:G7070_04355"/>
<sequence length="125" mass="13245">MTVLSLCVALLMLTFLGGLQAMVAAGKPVGEYTWGGERQLHGDGVRKAARLSIGVYVVTALVLLSRAGVLPGGESWLVGTLAWVVFAYGAVKVVALAMSRSRRQRRLMVPLSVVMMLAVLFIATG</sequence>
<keyword evidence="1" id="KW-1133">Transmembrane helix</keyword>
<accession>A0A6G7Y4T8</accession>
<feature type="transmembrane region" description="Helical" evidence="1">
    <location>
        <begin position="107"/>
        <end position="124"/>
    </location>
</feature>
<keyword evidence="1" id="KW-0472">Membrane</keyword>